<evidence type="ECO:0000313" key="2">
    <source>
        <dbReference type="EMBL" id="GLX85833.1"/>
    </source>
</evidence>
<sequence length="395" mass="44339">MRILTKVAALLFIAGCSSEGQKTPLLYKVEEQPFFIEVPAKGELFAAKSTVINAPVTRYGVQTLAWLAPEFSQVKEGEVIAKFDAENLTRQSESRTHELTLSSEDVREKQSELAIELSGLNKDIEIVGEEKIFANKYQINDETILSKLEILESMQDSEYLATKQDYLSWKEESFSESSAGEVDLLSMKVKQHENKLAMINDGLQKLEVKAPHDGLLVYSSNWRGEKTREGQSVWSGQKLAELPDSSEMKTKLFVKEKEAIGLAEGKQVRMRLNAAVDTEFVGTIESVANFPQTVKRGDPQKYFEVIVKLTSQNESLFVPGRKLTAQIDVETQQPQLIVPLQAIFSENNQYFVYLFEDNEFIRTPVELGQTSQSHAVIVNGLTTGQRISLTNQESS</sequence>
<feature type="domain" description="CzcB-like C-terminal circularly permuted SH3-like" evidence="1">
    <location>
        <begin position="337"/>
        <end position="391"/>
    </location>
</feature>
<dbReference type="Pfam" id="PF25975">
    <property type="entry name" value="CzcB_C"/>
    <property type="match status" value="1"/>
</dbReference>
<dbReference type="Proteomes" id="UP001157134">
    <property type="component" value="Unassembled WGS sequence"/>
</dbReference>
<dbReference type="EMBL" id="BSSV01000004">
    <property type="protein sequence ID" value="GLX85833.1"/>
    <property type="molecule type" value="Genomic_DNA"/>
</dbReference>
<dbReference type="PANTHER" id="PTHR30469">
    <property type="entry name" value="MULTIDRUG RESISTANCE PROTEIN MDTA"/>
    <property type="match status" value="1"/>
</dbReference>
<dbReference type="PANTHER" id="PTHR30469:SF33">
    <property type="entry name" value="SLR1207 PROTEIN"/>
    <property type="match status" value="1"/>
</dbReference>
<name>A0ABQ6HCI9_9GAMM</name>
<dbReference type="Gene3D" id="2.40.30.170">
    <property type="match status" value="1"/>
</dbReference>
<evidence type="ECO:0000313" key="3">
    <source>
        <dbReference type="Proteomes" id="UP001157134"/>
    </source>
</evidence>
<protein>
    <recommendedName>
        <fullName evidence="1">CzcB-like C-terminal circularly permuted SH3-like domain-containing protein</fullName>
    </recommendedName>
</protein>
<evidence type="ECO:0000259" key="1">
    <source>
        <dbReference type="Pfam" id="PF25975"/>
    </source>
</evidence>
<dbReference type="Gene3D" id="2.40.420.20">
    <property type="match status" value="1"/>
</dbReference>
<accession>A0ABQ6HCI9</accession>
<reference evidence="2 3" key="1">
    <citation type="submission" date="2023-03" db="EMBL/GenBank/DDBJ databases">
        <title>Thalassotalea loyana LMG 22536T draft genome sequence.</title>
        <authorList>
            <person name="Sawabe T."/>
        </authorList>
    </citation>
    <scope>NUCLEOTIDE SEQUENCE [LARGE SCALE GENOMIC DNA]</scope>
    <source>
        <strain evidence="2 3">LMG 22536</strain>
    </source>
</reference>
<gene>
    <name evidence="2" type="ORF">tloyanaT_20850</name>
</gene>
<dbReference type="RefSeq" id="WP_284298315.1">
    <property type="nucleotide sequence ID" value="NZ_BSSV01000004.1"/>
</dbReference>
<proteinExistence type="predicted"/>
<dbReference type="InterPro" id="IPR058649">
    <property type="entry name" value="CzcB_C"/>
</dbReference>
<keyword evidence="3" id="KW-1185">Reference proteome</keyword>
<organism evidence="2 3">
    <name type="scientific">Thalassotalea loyana</name>
    <dbReference type="NCBI Taxonomy" id="280483"/>
    <lineage>
        <taxon>Bacteria</taxon>
        <taxon>Pseudomonadati</taxon>
        <taxon>Pseudomonadota</taxon>
        <taxon>Gammaproteobacteria</taxon>
        <taxon>Alteromonadales</taxon>
        <taxon>Colwelliaceae</taxon>
        <taxon>Thalassotalea</taxon>
    </lineage>
</organism>
<comment type="caution">
    <text evidence="2">The sequence shown here is derived from an EMBL/GenBank/DDBJ whole genome shotgun (WGS) entry which is preliminary data.</text>
</comment>